<dbReference type="RefSeq" id="WP_014789594.1">
    <property type="nucleotide sequence ID" value="NC_018015.1"/>
</dbReference>
<feature type="binding site" evidence="5">
    <location>
        <position position="117"/>
    </location>
    <ligand>
        <name>Mg(2+)</name>
        <dbReference type="ChEBI" id="CHEBI:18420"/>
    </ligand>
</feature>
<keyword evidence="4 5" id="KW-0378">Hydrolase</keyword>
<dbReference type="PANTHER" id="PTHR39677:SF4">
    <property type="entry name" value="RIBONUCLEASE VAPC6"/>
    <property type="match status" value="1"/>
</dbReference>
<accession>I3ZW79</accession>
<dbReference type="AlphaFoldDB" id="I3ZW79"/>
<comment type="function">
    <text evidence="5">Toxic component of a toxin-antitoxin (TA) system. An RNase.</text>
</comment>
<dbReference type="GO" id="GO:0000287">
    <property type="term" value="F:magnesium ion binding"/>
    <property type="evidence" value="ECO:0007669"/>
    <property type="project" value="UniProtKB-UniRule"/>
</dbReference>
<evidence type="ECO:0000256" key="5">
    <source>
        <dbReference type="HAMAP-Rule" id="MF_00265"/>
    </source>
</evidence>
<keyword evidence="2 5" id="KW-0540">Nuclease</keyword>
<protein>
    <recommendedName>
        <fullName evidence="5">Ribonuclease VapC</fullName>
        <shortName evidence="5">RNase VapC</shortName>
        <ecNumber evidence="5">3.1.-.-</ecNumber>
    </recommendedName>
    <alternativeName>
        <fullName evidence="5">Putative toxin VapC</fullName>
    </alternativeName>
</protein>
<organism evidence="7 8">
    <name type="scientific">Thermococcus cleftensis (strain DSM 27260 / KACC 17922 / CL1)</name>
    <dbReference type="NCBI Taxonomy" id="163003"/>
    <lineage>
        <taxon>Archaea</taxon>
        <taxon>Methanobacteriati</taxon>
        <taxon>Methanobacteriota</taxon>
        <taxon>Thermococci</taxon>
        <taxon>Thermococcales</taxon>
        <taxon>Thermococcaceae</taxon>
        <taxon>Thermococcus</taxon>
    </lineage>
</organism>
<evidence type="ECO:0000256" key="4">
    <source>
        <dbReference type="ARBA" id="ARBA00022801"/>
    </source>
</evidence>
<dbReference type="SMART" id="SM00670">
    <property type="entry name" value="PINc"/>
    <property type="match status" value="1"/>
</dbReference>
<keyword evidence="5" id="KW-0460">Magnesium</keyword>
<dbReference type="GO" id="GO:0004540">
    <property type="term" value="F:RNA nuclease activity"/>
    <property type="evidence" value="ECO:0007669"/>
    <property type="project" value="InterPro"/>
</dbReference>
<dbReference type="GeneID" id="13037075"/>
<dbReference type="Pfam" id="PF01850">
    <property type="entry name" value="PIN"/>
    <property type="match status" value="1"/>
</dbReference>
<keyword evidence="8" id="KW-1185">Reference proteome</keyword>
<dbReference type="HOGENOM" id="CLU_134210_1_0_2"/>
<keyword evidence="3 5" id="KW-0479">Metal-binding</keyword>
<comment type="cofactor">
    <cofactor evidence="5">
        <name>Mg(2+)</name>
        <dbReference type="ChEBI" id="CHEBI:18420"/>
    </cofactor>
</comment>
<dbReference type="Gene3D" id="3.40.50.1010">
    <property type="entry name" value="5'-nuclease"/>
    <property type="match status" value="1"/>
</dbReference>
<comment type="similarity">
    <text evidence="5">Belongs to the PINc/VapC protein family.</text>
</comment>
<proteinExistence type="inferred from homology"/>
<dbReference type="InterPro" id="IPR022907">
    <property type="entry name" value="VapC_family"/>
</dbReference>
<evidence type="ECO:0000313" key="7">
    <source>
        <dbReference type="EMBL" id="AFL95963.1"/>
    </source>
</evidence>
<name>I3ZW79_THECF</name>
<dbReference type="HAMAP" id="MF_00265">
    <property type="entry name" value="VapC_Nob1"/>
    <property type="match status" value="1"/>
</dbReference>
<dbReference type="GO" id="GO:0016787">
    <property type="term" value="F:hydrolase activity"/>
    <property type="evidence" value="ECO:0007669"/>
    <property type="project" value="UniProtKB-KW"/>
</dbReference>
<dbReference type="InterPro" id="IPR029060">
    <property type="entry name" value="PIN-like_dom_sf"/>
</dbReference>
<dbReference type="Proteomes" id="UP000006064">
    <property type="component" value="Chromosome"/>
</dbReference>
<sequence length="149" mass="17172">MRVLLDTNVLYNYLYKTELTPRAKDILSEDYEFYISATVLNELSYAVIRKTAEVTFGARSYHRVKEILREQGYRPFEEPLSRMELVLQALGIEILPDSSDWEAIRGFIRRYSLLPNDATILATAVEKGVDAIATFDKDYSKVQEVKIVP</sequence>
<dbReference type="STRING" id="163003.CL1_1767"/>
<dbReference type="EMBL" id="CP003651">
    <property type="protein sequence ID" value="AFL95963.1"/>
    <property type="molecule type" value="Genomic_DNA"/>
</dbReference>
<evidence type="ECO:0000313" key="8">
    <source>
        <dbReference type="Proteomes" id="UP000006064"/>
    </source>
</evidence>
<dbReference type="KEGG" id="thm:CL1_1767"/>
<gene>
    <name evidence="5" type="primary">vapC</name>
    <name evidence="7" type="ORF">CL1_1767</name>
</gene>
<dbReference type="GO" id="GO:0090729">
    <property type="term" value="F:toxin activity"/>
    <property type="evidence" value="ECO:0007669"/>
    <property type="project" value="UniProtKB-KW"/>
</dbReference>
<dbReference type="SUPFAM" id="SSF88723">
    <property type="entry name" value="PIN domain-like"/>
    <property type="match status" value="1"/>
</dbReference>
<dbReference type="PANTHER" id="PTHR39677">
    <property type="entry name" value="RIBONUCLEASE VAPC6"/>
    <property type="match status" value="1"/>
</dbReference>
<dbReference type="EC" id="3.1.-.-" evidence="5"/>
<dbReference type="InterPro" id="IPR002716">
    <property type="entry name" value="PIN_dom"/>
</dbReference>
<evidence type="ECO:0000256" key="1">
    <source>
        <dbReference type="ARBA" id="ARBA00022649"/>
    </source>
</evidence>
<evidence type="ECO:0000256" key="2">
    <source>
        <dbReference type="ARBA" id="ARBA00022722"/>
    </source>
</evidence>
<evidence type="ECO:0000259" key="6">
    <source>
        <dbReference type="SMART" id="SM00670"/>
    </source>
</evidence>
<keyword evidence="1 5" id="KW-1277">Toxin-antitoxin system</keyword>
<feature type="binding site" evidence="5">
    <location>
        <position position="6"/>
    </location>
    <ligand>
        <name>Mg(2+)</name>
        <dbReference type="ChEBI" id="CHEBI:18420"/>
    </ligand>
</feature>
<dbReference type="OrthoDB" id="21406at2157"/>
<keyword evidence="5" id="KW-0800">Toxin</keyword>
<feature type="domain" description="PIN" evidence="6">
    <location>
        <begin position="1"/>
        <end position="141"/>
    </location>
</feature>
<reference evidence="7 8" key="1">
    <citation type="journal article" date="2012" name="J. Bacteriol.">
        <title>Complete Genome Sequence of the Hyperthermophilic Archaeon Thermococcus sp. Strain CL1, Isolated from a Paralvinella sp. Polychaete Worm Collected from a Hydrothermal Vent.</title>
        <authorList>
            <person name="Jung J.H."/>
            <person name="Holden J.F."/>
            <person name="Seo D.H."/>
            <person name="Park K.H."/>
            <person name="Shin H."/>
            <person name="Ryu S."/>
            <person name="Lee J.H."/>
            <person name="Park C.S."/>
        </authorList>
    </citation>
    <scope>NUCLEOTIDE SEQUENCE [LARGE SCALE GENOMIC DNA]</scope>
    <source>
        <strain evidence="8">DSM 27260 / KACC 17922 / CL1</strain>
    </source>
</reference>
<evidence type="ECO:0000256" key="3">
    <source>
        <dbReference type="ARBA" id="ARBA00022723"/>
    </source>
</evidence>